<keyword evidence="3" id="KW-1185">Reference proteome</keyword>
<protein>
    <submittedName>
        <fullName evidence="2">Uncharacterized protein</fullName>
    </submittedName>
</protein>
<accession>A0A5C3FD76</accession>
<sequence>MSAPVQVVPLYRSILHQARLLSHTWSDHTLLRSHAHLARRNLEPLLPRSPPCDPGPSSSRSRAPHPPAQPPLLDDDLDLQWPPSTTQKRIKRARIHLRHLADANIGWPHAVKRAIDIAYARRGKLRRDALALLSPQPSSAPEEQRYPRRLRHKDVHPILAHLLTTQESMRGAAARPQHLKRLPPPYLPALDDPVLVKFGKRVGRTRMANAWRKWAGAQLKKVILPIDVQVPGGGQAERFRGIEERAASLDCPLPRRLRSGQATTTAGANAASSTLRVDPGPRKAPSPPYLDHARAEADRLSSGMRPQAMRKQSLRTHGWSRTPKDYARHARARRRIYAGLLEKSPLLRLASTAEAESVQASIDSAVPSAPGSGPRGGVGRDPLGLKAQLRDAMDRPSKASIGISEHATRRRGPRGAAPGSERALTDQEIKFLEQAGIVSASRA</sequence>
<feature type="compositionally biased region" description="Basic and acidic residues" evidence="1">
    <location>
        <begin position="388"/>
        <end position="397"/>
    </location>
</feature>
<dbReference type="OrthoDB" id="198652at2759"/>
<evidence type="ECO:0000313" key="2">
    <source>
        <dbReference type="EMBL" id="SPO41411.1"/>
    </source>
</evidence>
<feature type="region of interest" description="Disordered" evidence="1">
    <location>
        <begin position="361"/>
        <end position="426"/>
    </location>
</feature>
<gene>
    <name evidence="2" type="ORF">PSFLO_06893</name>
</gene>
<evidence type="ECO:0000256" key="1">
    <source>
        <dbReference type="SAM" id="MobiDB-lite"/>
    </source>
</evidence>
<dbReference type="Proteomes" id="UP000323386">
    <property type="component" value="Unassembled WGS sequence"/>
</dbReference>
<evidence type="ECO:0000313" key="3">
    <source>
        <dbReference type="Proteomes" id="UP000323386"/>
    </source>
</evidence>
<organism evidence="2 3">
    <name type="scientific">Pseudozyma flocculosa</name>
    <dbReference type="NCBI Taxonomy" id="84751"/>
    <lineage>
        <taxon>Eukaryota</taxon>
        <taxon>Fungi</taxon>
        <taxon>Dikarya</taxon>
        <taxon>Basidiomycota</taxon>
        <taxon>Ustilaginomycotina</taxon>
        <taxon>Ustilaginomycetes</taxon>
        <taxon>Ustilaginales</taxon>
        <taxon>Ustilaginaceae</taxon>
        <taxon>Pseudozyma</taxon>
    </lineage>
</organism>
<name>A0A5C3FD76_9BASI</name>
<proteinExistence type="predicted"/>
<feature type="region of interest" description="Disordered" evidence="1">
    <location>
        <begin position="42"/>
        <end position="82"/>
    </location>
</feature>
<feature type="region of interest" description="Disordered" evidence="1">
    <location>
        <begin position="260"/>
        <end position="322"/>
    </location>
</feature>
<dbReference type="EMBL" id="OOIP01000027">
    <property type="protein sequence ID" value="SPO41411.1"/>
    <property type="molecule type" value="Genomic_DNA"/>
</dbReference>
<reference evidence="2 3" key="1">
    <citation type="submission" date="2018-03" db="EMBL/GenBank/DDBJ databases">
        <authorList>
            <person name="Guldener U."/>
        </authorList>
    </citation>
    <scope>NUCLEOTIDE SEQUENCE [LARGE SCALE GENOMIC DNA]</scope>
    <source>
        <strain evidence="2 3">DAOM196992</strain>
    </source>
</reference>
<dbReference type="AlphaFoldDB" id="A0A5C3FD76"/>
<feature type="compositionally biased region" description="Low complexity" evidence="1">
    <location>
        <begin position="262"/>
        <end position="274"/>
    </location>
</feature>